<evidence type="ECO:0000313" key="1">
    <source>
        <dbReference type="EMBL" id="ORZ37097.1"/>
    </source>
</evidence>
<gene>
    <name evidence="1" type="ORF">BCR44DRAFT_26809</name>
</gene>
<sequence length="316" mass="34489">MTSLHDFRILETLLWVPASLVRQHNVLLCANHDLSSRHLQVATPNGSSIVFLWSLHLDRLSKALLQLPVNLGLGSLPREVVQMVTTDATDAVLAHILAAARHASDNEEVCLRIRLLVDLNGRATVQSAPIPFPSTLSWSIPICPPSIRDASSMKDWWAATSPAAPGAITMHLDLSNPISTLEQPTLSPFPSDFLIHKTTHRTICDSAQLRAKSALNLAPDVWIDVLLHTRSGFITESCIANIAVLSPDTQQWTTPKIDEKGGVSLLPGCMRSVLLDDNVIHEGYVPLTWVTELGMPVVGFNSVRGCFPVNVKLLHG</sequence>
<organism evidence="1 2">
    <name type="scientific">Catenaria anguillulae PL171</name>
    <dbReference type="NCBI Taxonomy" id="765915"/>
    <lineage>
        <taxon>Eukaryota</taxon>
        <taxon>Fungi</taxon>
        <taxon>Fungi incertae sedis</taxon>
        <taxon>Blastocladiomycota</taxon>
        <taxon>Blastocladiomycetes</taxon>
        <taxon>Blastocladiales</taxon>
        <taxon>Catenariaceae</taxon>
        <taxon>Catenaria</taxon>
    </lineage>
</organism>
<dbReference type="Proteomes" id="UP000193411">
    <property type="component" value="Unassembled WGS sequence"/>
</dbReference>
<comment type="caution">
    <text evidence="1">The sequence shown here is derived from an EMBL/GenBank/DDBJ whole genome shotgun (WGS) entry which is preliminary data.</text>
</comment>
<reference evidence="1 2" key="1">
    <citation type="submission" date="2016-07" db="EMBL/GenBank/DDBJ databases">
        <title>Pervasive Adenine N6-methylation of Active Genes in Fungi.</title>
        <authorList>
            <consortium name="DOE Joint Genome Institute"/>
            <person name="Mondo S.J."/>
            <person name="Dannebaum R.O."/>
            <person name="Kuo R.C."/>
            <person name="Labutti K."/>
            <person name="Haridas S."/>
            <person name="Kuo A."/>
            <person name="Salamov A."/>
            <person name="Ahrendt S.R."/>
            <person name="Lipzen A."/>
            <person name="Sullivan W."/>
            <person name="Andreopoulos W.B."/>
            <person name="Clum A."/>
            <person name="Lindquist E."/>
            <person name="Daum C."/>
            <person name="Ramamoorthy G.K."/>
            <person name="Gryganskyi A."/>
            <person name="Culley D."/>
            <person name="Magnuson J.K."/>
            <person name="James T.Y."/>
            <person name="O'Malley M.A."/>
            <person name="Stajich J.E."/>
            <person name="Spatafora J.W."/>
            <person name="Visel A."/>
            <person name="Grigoriev I.V."/>
        </authorList>
    </citation>
    <scope>NUCLEOTIDE SEQUENCE [LARGE SCALE GENOMIC DNA]</scope>
    <source>
        <strain evidence="1 2">PL171</strain>
    </source>
</reference>
<dbReference type="GO" id="GO:0003824">
    <property type="term" value="F:catalytic activity"/>
    <property type="evidence" value="ECO:0007669"/>
    <property type="project" value="InterPro"/>
</dbReference>
<dbReference type="STRING" id="765915.A0A1Y2HR75"/>
<dbReference type="InterPro" id="IPR001544">
    <property type="entry name" value="Aminotrans_IV"/>
</dbReference>
<evidence type="ECO:0008006" key="3">
    <source>
        <dbReference type="Google" id="ProtNLM"/>
    </source>
</evidence>
<dbReference type="InterPro" id="IPR043131">
    <property type="entry name" value="BCAT-like_N"/>
</dbReference>
<dbReference type="Gene3D" id="3.20.10.10">
    <property type="entry name" value="D-amino Acid Aminotransferase, subunit A, domain 2"/>
    <property type="match status" value="1"/>
</dbReference>
<proteinExistence type="predicted"/>
<protein>
    <recommendedName>
        <fullName evidence="3">Aminotransferase</fullName>
    </recommendedName>
</protein>
<dbReference type="OrthoDB" id="64220at2759"/>
<dbReference type="Pfam" id="PF01063">
    <property type="entry name" value="Aminotran_4"/>
    <property type="match status" value="1"/>
</dbReference>
<dbReference type="AlphaFoldDB" id="A0A1Y2HR75"/>
<dbReference type="Gene3D" id="3.30.470.10">
    <property type="match status" value="1"/>
</dbReference>
<dbReference type="SUPFAM" id="SSF56752">
    <property type="entry name" value="D-aminoacid aminotransferase-like PLP-dependent enzymes"/>
    <property type="match status" value="1"/>
</dbReference>
<name>A0A1Y2HR75_9FUNG</name>
<evidence type="ECO:0000313" key="2">
    <source>
        <dbReference type="Proteomes" id="UP000193411"/>
    </source>
</evidence>
<accession>A0A1Y2HR75</accession>
<dbReference type="InterPro" id="IPR036038">
    <property type="entry name" value="Aminotransferase-like"/>
</dbReference>
<dbReference type="EMBL" id="MCFL01000014">
    <property type="protein sequence ID" value="ORZ37097.1"/>
    <property type="molecule type" value="Genomic_DNA"/>
</dbReference>
<dbReference type="InterPro" id="IPR043132">
    <property type="entry name" value="BCAT-like_C"/>
</dbReference>
<keyword evidence="2" id="KW-1185">Reference proteome</keyword>